<dbReference type="AlphaFoldDB" id="A0A1Y3ECP0"/>
<feature type="non-terminal residue" evidence="1">
    <location>
        <position position="122"/>
    </location>
</feature>
<dbReference type="EMBL" id="LVZM01016820">
    <property type="protein sequence ID" value="OUC42751.1"/>
    <property type="molecule type" value="Genomic_DNA"/>
</dbReference>
<protein>
    <submittedName>
        <fullName evidence="1">Uncharacterized protein</fullName>
    </submittedName>
</protein>
<proteinExistence type="predicted"/>
<dbReference type="Proteomes" id="UP000243006">
    <property type="component" value="Unassembled WGS sequence"/>
</dbReference>
<sequence length="122" mass="13550">LKPVLHQNSAPLFDSPKLLRSVTASSSSAVLTSPASKQRQAAASASAVNIPSILEQIQCVFPADDESLPNSLFLISSTEIFHCSIQRLYVSFGDLMIEFYTEYFGQKPNDWLNYIRFYPVAC</sequence>
<evidence type="ECO:0000313" key="2">
    <source>
        <dbReference type="Proteomes" id="UP000243006"/>
    </source>
</evidence>
<name>A0A1Y3ECP0_9BILA</name>
<feature type="non-terminal residue" evidence="1">
    <location>
        <position position="1"/>
    </location>
</feature>
<organism evidence="1 2">
    <name type="scientific">Trichinella nativa</name>
    <dbReference type="NCBI Taxonomy" id="6335"/>
    <lineage>
        <taxon>Eukaryota</taxon>
        <taxon>Metazoa</taxon>
        <taxon>Ecdysozoa</taxon>
        <taxon>Nematoda</taxon>
        <taxon>Enoplea</taxon>
        <taxon>Dorylaimia</taxon>
        <taxon>Trichinellida</taxon>
        <taxon>Trichinellidae</taxon>
        <taxon>Trichinella</taxon>
    </lineage>
</organism>
<comment type="caution">
    <text evidence="1">The sequence shown here is derived from an EMBL/GenBank/DDBJ whole genome shotgun (WGS) entry which is preliminary data.</text>
</comment>
<evidence type="ECO:0000313" key="1">
    <source>
        <dbReference type="EMBL" id="OUC42751.1"/>
    </source>
</evidence>
<gene>
    <name evidence="1" type="ORF">D917_10259</name>
</gene>
<reference evidence="1 2" key="1">
    <citation type="submission" date="2015-04" db="EMBL/GenBank/DDBJ databases">
        <title>Draft genome of the roundworm Trichinella nativa.</title>
        <authorList>
            <person name="Mitreva M."/>
        </authorList>
    </citation>
    <scope>NUCLEOTIDE SEQUENCE [LARGE SCALE GENOMIC DNA]</scope>
    <source>
        <strain evidence="1 2">ISS45</strain>
    </source>
</reference>
<accession>A0A1Y3ECP0</accession>